<evidence type="ECO:0000259" key="13">
    <source>
        <dbReference type="Pfam" id="PF09334"/>
    </source>
</evidence>
<evidence type="ECO:0000256" key="6">
    <source>
        <dbReference type="ARBA" id="ARBA00022840"/>
    </source>
</evidence>
<name>A0A2H0UTN5_9BACT</name>
<keyword evidence="7 11" id="KW-0648">Protein biosynthesis</keyword>
<dbReference type="Gene3D" id="1.10.730.10">
    <property type="entry name" value="Isoleucyl-tRNA Synthetase, Domain 1"/>
    <property type="match status" value="1"/>
</dbReference>
<dbReference type="GO" id="GO:0006431">
    <property type="term" value="P:methionyl-tRNA aminoacylation"/>
    <property type="evidence" value="ECO:0007669"/>
    <property type="project" value="InterPro"/>
</dbReference>
<dbReference type="FunFam" id="2.170.220.10:FF:000001">
    <property type="entry name" value="methionine--tRNA ligase, mitochondrial"/>
    <property type="match status" value="1"/>
</dbReference>
<dbReference type="SUPFAM" id="SSF47323">
    <property type="entry name" value="Anticodon-binding domain of a subclass of class I aminoacyl-tRNA synthetases"/>
    <property type="match status" value="1"/>
</dbReference>
<evidence type="ECO:0000256" key="9">
    <source>
        <dbReference type="ARBA" id="ARBA00030904"/>
    </source>
</evidence>
<keyword evidence="5 11" id="KW-0547">Nucleotide-binding</keyword>
<dbReference type="InterPro" id="IPR023457">
    <property type="entry name" value="Met-tRNA_synth_2"/>
</dbReference>
<sequence>MSRAYITTSIAYTNAKPHIGYCLELLQADVIARYNRQQGREVWFLTGTDEHGSKIANKAKEQGKTPQDFCDEIVTGFKMLKPLLGLSNDDFIRTTDQKRHWPTVWAIWQKLKEQGDIYKKKYKGLYCVGCEAFVTEKDLEEGQCPLHQKAPEIIEEENYFFKLSKYQKQLKEILEKNEIKITPESRKSEMLNFIKEGLQDVSCSRERNKLSWGVPVPEDEEQTIYVWFEALINYLSSLGYLTNQDEKFKAFWSPSAQFIGKDIVRFHSLLWPAMLLGLGLKLPENIVIHGYLTVGGEKMSKSLGNVIDPFELIGKYTEKIGNKEAATDALRYFLLREISSTEDGDFTYERFEERYNSDLANGIGNLVARVITLATKIFNFQSCLSADRFPISNQFSNSNFQIETAKTKKKCQRFLESFKFNEALGAVWELIGFCDKTINETKPWEGKENAPQVISDLLFVIDSISEMLLPFLPQTSEKIKGQLKTGKSQALFPRLNV</sequence>
<dbReference type="GO" id="GO:0005524">
    <property type="term" value="F:ATP binding"/>
    <property type="evidence" value="ECO:0007669"/>
    <property type="project" value="UniProtKB-KW"/>
</dbReference>
<proteinExistence type="inferred from homology"/>
<protein>
    <recommendedName>
        <fullName evidence="3">Methionine--tRNA ligase</fullName>
        <ecNumber evidence="2">6.1.1.10</ecNumber>
    </recommendedName>
    <alternativeName>
        <fullName evidence="9">Methionyl-tRNA synthetase</fullName>
    </alternativeName>
</protein>
<dbReference type="EMBL" id="PFAX01000036">
    <property type="protein sequence ID" value="PIR90017.1"/>
    <property type="molecule type" value="Genomic_DNA"/>
</dbReference>
<dbReference type="InterPro" id="IPR014758">
    <property type="entry name" value="Met-tRNA_synth"/>
</dbReference>
<dbReference type="Pfam" id="PF08264">
    <property type="entry name" value="Anticodon_1"/>
    <property type="match status" value="1"/>
</dbReference>
<dbReference type="InterPro" id="IPR009080">
    <property type="entry name" value="tRNAsynth_Ia_anticodon-bd"/>
</dbReference>
<keyword evidence="4 11" id="KW-0436">Ligase</keyword>
<evidence type="ECO:0000256" key="4">
    <source>
        <dbReference type="ARBA" id="ARBA00022598"/>
    </source>
</evidence>
<dbReference type="NCBIfam" id="TIGR00398">
    <property type="entry name" value="metG"/>
    <property type="match status" value="1"/>
</dbReference>
<keyword evidence="8 11" id="KW-0030">Aminoacyl-tRNA synthetase</keyword>
<dbReference type="PRINTS" id="PR01041">
    <property type="entry name" value="TRNASYNTHMET"/>
</dbReference>
<dbReference type="InterPro" id="IPR015413">
    <property type="entry name" value="Methionyl/Leucyl_tRNA_Synth"/>
</dbReference>
<reference evidence="15" key="1">
    <citation type="submission" date="2017-09" db="EMBL/GenBank/DDBJ databases">
        <title>Depth-based differentiation of microbial function through sediment-hosted aquifers and enrichment of novel symbionts in the deep terrestrial subsurface.</title>
        <authorList>
            <person name="Probst A.J."/>
            <person name="Ladd B."/>
            <person name="Jarett J.K."/>
            <person name="Geller-Mcgrath D.E."/>
            <person name="Sieber C.M.K."/>
            <person name="Emerson J.B."/>
            <person name="Anantharaman K."/>
            <person name="Thomas B.C."/>
            <person name="Malmstrom R."/>
            <person name="Stieglmeier M."/>
            <person name="Klingl A."/>
            <person name="Woyke T."/>
            <person name="Ryan C.M."/>
            <person name="Banfield J.F."/>
        </authorList>
    </citation>
    <scope>NUCLEOTIDE SEQUENCE [LARGE SCALE GENOMIC DNA]</scope>
</reference>
<dbReference type="Gene3D" id="2.170.220.10">
    <property type="match status" value="1"/>
</dbReference>
<comment type="function">
    <text evidence="1">Is required not only for elongation of protein synthesis but also for the initiation of all mRNA translation through initiator tRNA(fMet) aminoacylation.</text>
</comment>
<dbReference type="InterPro" id="IPR033911">
    <property type="entry name" value="MetRS_core"/>
</dbReference>
<keyword evidence="6 11" id="KW-0067">ATP-binding</keyword>
<comment type="similarity">
    <text evidence="11">Belongs to the class-I aminoacyl-tRNA synthetase family.</text>
</comment>
<evidence type="ECO:0000256" key="7">
    <source>
        <dbReference type="ARBA" id="ARBA00022917"/>
    </source>
</evidence>
<evidence type="ECO:0000256" key="5">
    <source>
        <dbReference type="ARBA" id="ARBA00022741"/>
    </source>
</evidence>
<evidence type="ECO:0000256" key="1">
    <source>
        <dbReference type="ARBA" id="ARBA00003314"/>
    </source>
</evidence>
<dbReference type="GO" id="GO:0004825">
    <property type="term" value="F:methionine-tRNA ligase activity"/>
    <property type="evidence" value="ECO:0007669"/>
    <property type="project" value="UniProtKB-EC"/>
</dbReference>
<feature type="domain" description="Methionyl/Leucyl tRNA synthetase" evidence="13">
    <location>
        <begin position="136"/>
        <end position="370"/>
    </location>
</feature>
<dbReference type="PANTHER" id="PTHR43326:SF1">
    <property type="entry name" value="METHIONINE--TRNA LIGASE, MITOCHONDRIAL"/>
    <property type="match status" value="1"/>
</dbReference>
<accession>A0A2H0UTN5</accession>
<dbReference type="InterPro" id="IPR013155">
    <property type="entry name" value="M/V/L/I-tRNA-synth_anticd-bd"/>
</dbReference>
<dbReference type="SUPFAM" id="SSF52374">
    <property type="entry name" value="Nucleotidylyl transferase"/>
    <property type="match status" value="1"/>
</dbReference>
<dbReference type="AlphaFoldDB" id="A0A2H0UTN5"/>
<gene>
    <name evidence="14" type="ORF">COU05_03435</name>
</gene>
<feature type="domain" description="Methionyl/Valyl/Leucyl/Isoleucyl-tRNA synthetase anticodon-binding" evidence="12">
    <location>
        <begin position="403"/>
        <end position="484"/>
    </location>
</feature>
<comment type="caution">
    <text evidence="14">The sequence shown here is derived from an EMBL/GenBank/DDBJ whole genome shotgun (WGS) entry which is preliminary data.</text>
</comment>
<evidence type="ECO:0000313" key="15">
    <source>
        <dbReference type="Proteomes" id="UP000230132"/>
    </source>
</evidence>
<evidence type="ECO:0000256" key="3">
    <source>
        <dbReference type="ARBA" id="ARBA00018753"/>
    </source>
</evidence>
<dbReference type="CDD" id="cd00814">
    <property type="entry name" value="MetRS_core"/>
    <property type="match status" value="1"/>
</dbReference>
<dbReference type="Proteomes" id="UP000230132">
    <property type="component" value="Unassembled WGS sequence"/>
</dbReference>
<evidence type="ECO:0000256" key="10">
    <source>
        <dbReference type="ARBA" id="ARBA00047364"/>
    </source>
</evidence>
<dbReference type="EC" id="6.1.1.10" evidence="2"/>
<evidence type="ECO:0000259" key="12">
    <source>
        <dbReference type="Pfam" id="PF08264"/>
    </source>
</evidence>
<dbReference type="InterPro" id="IPR014729">
    <property type="entry name" value="Rossmann-like_a/b/a_fold"/>
</dbReference>
<dbReference type="Gene3D" id="3.40.50.620">
    <property type="entry name" value="HUPs"/>
    <property type="match status" value="1"/>
</dbReference>
<dbReference type="PANTHER" id="PTHR43326">
    <property type="entry name" value="METHIONYL-TRNA SYNTHETASE"/>
    <property type="match status" value="1"/>
</dbReference>
<comment type="catalytic activity">
    <reaction evidence="10">
        <text>tRNA(Met) + L-methionine + ATP = L-methionyl-tRNA(Met) + AMP + diphosphate</text>
        <dbReference type="Rhea" id="RHEA:13481"/>
        <dbReference type="Rhea" id="RHEA-COMP:9667"/>
        <dbReference type="Rhea" id="RHEA-COMP:9698"/>
        <dbReference type="ChEBI" id="CHEBI:30616"/>
        <dbReference type="ChEBI" id="CHEBI:33019"/>
        <dbReference type="ChEBI" id="CHEBI:57844"/>
        <dbReference type="ChEBI" id="CHEBI:78442"/>
        <dbReference type="ChEBI" id="CHEBI:78530"/>
        <dbReference type="ChEBI" id="CHEBI:456215"/>
        <dbReference type="EC" id="6.1.1.10"/>
    </reaction>
</comment>
<evidence type="ECO:0000256" key="2">
    <source>
        <dbReference type="ARBA" id="ARBA00012838"/>
    </source>
</evidence>
<organism evidence="14 15">
    <name type="scientific">bacterium (Candidatus Gribaldobacteria) CG10_big_fil_rev_8_21_14_0_10_37_21</name>
    <dbReference type="NCBI Taxonomy" id="2014275"/>
    <lineage>
        <taxon>Bacteria</taxon>
        <taxon>Candidatus Gribaldobacteria</taxon>
    </lineage>
</organism>
<evidence type="ECO:0000256" key="8">
    <source>
        <dbReference type="ARBA" id="ARBA00023146"/>
    </source>
</evidence>
<evidence type="ECO:0000313" key="14">
    <source>
        <dbReference type="EMBL" id="PIR90017.1"/>
    </source>
</evidence>
<dbReference type="Pfam" id="PF09334">
    <property type="entry name" value="tRNA-synt_1g"/>
    <property type="match status" value="1"/>
</dbReference>
<evidence type="ECO:0000256" key="11">
    <source>
        <dbReference type="RuleBase" id="RU363039"/>
    </source>
</evidence>